<proteinExistence type="predicted"/>
<accession>A0A6A5X5W0</accession>
<gene>
    <name evidence="2" type="ORF">BU24DRAFT_415966</name>
</gene>
<evidence type="ECO:0000313" key="3">
    <source>
        <dbReference type="Proteomes" id="UP000799778"/>
    </source>
</evidence>
<dbReference type="AlphaFoldDB" id="A0A6A5X5W0"/>
<name>A0A6A5X5W0_9PLEO</name>
<dbReference type="GeneID" id="54283736"/>
<dbReference type="RefSeq" id="XP_033376668.1">
    <property type="nucleotide sequence ID" value="XM_033526339.1"/>
</dbReference>
<protein>
    <submittedName>
        <fullName evidence="2">Uncharacterized protein</fullName>
    </submittedName>
</protein>
<evidence type="ECO:0000313" key="2">
    <source>
        <dbReference type="EMBL" id="KAF2008329.1"/>
    </source>
</evidence>
<organism evidence="2 3">
    <name type="scientific">Aaosphaeria arxii CBS 175.79</name>
    <dbReference type="NCBI Taxonomy" id="1450172"/>
    <lineage>
        <taxon>Eukaryota</taxon>
        <taxon>Fungi</taxon>
        <taxon>Dikarya</taxon>
        <taxon>Ascomycota</taxon>
        <taxon>Pezizomycotina</taxon>
        <taxon>Dothideomycetes</taxon>
        <taxon>Pleosporomycetidae</taxon>
        <taxon>Pleosporales</taxon>
        <taxon>Pleosporales incertae sedis</taxon>
        <taxon>Aaosphaeria</taxon>
    </lineage>
</organism>
<dbReference type="Proteomes" id="UP000799778">
    <property type="component" value="Unassembled WGS sequence"/>
</dbReference>
<reference evidence="2" key="1">
    <citation type="journal article" date="2020" name="Stud. Mycol.">
        <title>101 Dothideomycetes genomes: a test case for predicting lifestyles and emergence of pathogens.</title>
        <authorList>
            <person name="Haridas S."/>
            <person name="Albert R."/>
            <person name="Binder M."/>
            <person name="Bloem J."/>
            <person name="Labutti K."/>
            <person name="Salamov A."/>
            <person name="Andreopoulos B."/>
            <person name="Baker S."/>
            <person name="Barry K."/>
            <person name="Bills G."/>
            <person name="Bluhm B."/>
            <person name="Cannon C."/>
            <person name="Castanera R."/>
            <person name="Culley D."/>
            <person name="Daum C."/>
            <person name="Ezra D."/>
            <person name="Gonzalez J."/>
            <person name="Henrissat B."/>
            <person name="Kuo A."/>
            <person name="Liang C."/>
            <person name="Lipzen A."/>
            <person name="Lutzoni F."/>
            <person name="Magnuson J."/>
            <person name="Mondo S."/>
            <person name="Nolan M."/>
            <person name="Ohm R."/>
            <person name="Pangilinan J."/>
            <person name="Park H.-J."/>
            <person name="Ramirez L."/>
            <person name="Alfaro M."/>
            <person name="Sun H."/>
            <person name="Tritt A."/>
            <person name="Yoshinaga Y."/>
            <person name="Zwiers L.-H."/>
            <person name="Turgeon B."/>
            <person name="Goodwin S."/>
            <person name="Spatafora J."/>
            <person name="Crous P."/>
            <person name="Grigoriev I."/>
        </authorList>
    </citation>
    <scope>NUCLEOTIDE SEQUENCE</scope>
    <source>
        <strain evidence="2">CBS 175.79</strain>
    </source>
</reference>
<evidence type="ECO:0000256" key="1">
    <source>
        <dbReference type="SAM" id="MobiDB-lite"/>
    </source>
</evidence>
<feature type="region of interest" description="Disordered" evidence="1">
    <location>
        <begin position="119"/>
        <end position="157"/>
    </location>
</feature>
<keyword evidence="3" id="KW-1185">Reference proteome</keyword>
<feature type="compositionally biased region" description="Basic and acidic residues" evidence="1">
    <location>
        <begin position="123"/>
        <end position="157"/>
    </location>
</feature>
<sequence length="182" mass="21041">MANLTVILDVFKANAPKDEHWLKALLPFIRLEPLNECLDHISEEDRIEGFAEMSIMDINAMKEIHKSNDIYFGQMEFHESFCQQCTHDFKRGAQIHQSICKIHPRVVCTSDKDVPCPKCSISDNKEEQGDNKEEQSDNKEEQSDNKEEQSDNKEKQVEFKVETVSASLLKQCKLVAKFESIY</sequence>
<dbReference type="EMBL" id="ML978085">
    <property type="protein sequence ID" value="KAF2008329.1"/>
    <property type="molecule type" value="Genomic_DNA"/>
</dbReference>